<keyword evidence="3" id="KW-1185">Reference proteome</keyword>
<name>A0A8E2DNK8_9APHY</name>
<evidence type="ECO:0000313" key="3">
    <source>
        <dbReference type="Proteomes" id="UP000250043"/>
    </source>
</evidence>
<reference evidence="2 3" key="1">
    <citation type="submission" date="2016-07" db="EMBL/GenBank/DDBJ databases">
        <title>Draft genome of the white-rot fungus Obba rivulosa 3A-2.</title>
        <authorList>
            <consortium name="DOE Joint Genome Institute"/>
            <person name="Miettinen O."/>
            <person name="Riley R."/>
            <person name="Acob R."/>
            <person name="Barry K."/>
            <person name="Cullen D."/>
            <person name="De Vries R."/>
            <person name="Hainaut M."/>
            <person name="Hatakka A."/>
            <person name="Henrissat B."/>
            <person name="Hilden K."/>
            <person name="Kuo R."/>
            <person name="Labutti K."/>
            <person name="Lipzen A."/>
            <person name="Makela M.R."/>
            <person name="Sandor L."/>
            <person name="Spatafora J.W."/>
            <person name="Grigoriev I.V."/>
            <person name="Hibbett D.S."/>
        </authorList>
    </citation>
    <scope>NUCLEOTIDE SEQUENCE [LARGE SCALE GENOMIC DNA]</scope>
    <source>
        <strain evidence="2 3">3A-2</strain>
    </source>
</reference>
<feature type="region of interest" description="Disordered" evidence="1">
    <location>
        <begin position="157"/>
        <end position="234"/>
    </location>
</feature>
<sequence>MRNVTIITPVHFPSKAARPQITIYKQSILSLSKPSLPPLPIATIPSLGYSISRMISDAVSIVKGIVSVGDYLAQQGPQHVLHRVNQDLERVMPLIEEYRDCKPKHEVDQLLRTYDRLRLRADQLESELQARPVTLKLKMQKTLPRVRIAHTLSKESKRLVTSAKRSSEKARREDMRRYIQIQRRNTSPDSVAPSHRDQSDRPSQSGSLVLGNPVASQDIMASSPKGASSSEEPDAEFIVDRRIALGVCDPVERQMNGLVETKSSISPSGPSRPLSRYPTHVQVSMPVAALEILSPGISQYLFARPEATDGDQEPLVVWVSPSYDTILEDSSQQSALAAVHETGEDEDLPLCGTTIVPV</sequence>
<gene>
    <name evidence="2" type="ORF">OBBRIDRAFT_835190</name>
</gene>
<accession>A0A8E2DNK8</accession>
<organism evidence="2 3">
    <name type="scientific">Obba rivulosa</name>
    <dbReference type="NCBI Taxonomy" id="1052685"/>
    <lineage>
        <taxon>Eukaryota</taxon>
        <taxon>Fungi</taxon>
        <taxon>Dikarya</taxon>
        <taxon>Basidiomycota</taxon>
        <taxon>Agaricomycotina</taxon>
        <taxon>Agaricomycetes</taxon>
        <taxon>Polyporales</taxon>
        <taxon>Gelatoporiaceae</taxon>
        <taxon>Obba</taxon>
    </lineage>
</organism>
<evidence type="ECO:0000256" key="1">
    <source>
        <dbReference type="SAM" id="MobiDB-lite"/>
    </source>
</evidence>
<evidence type="ECO:0000313" key="2">
    <source>
        <dbReference type="EMBL" id="OCH90193.1"/>
    </source>
</evidence>
<protein>
    <submittedName>
        <fullName evidence="2">Uncharacterized protein</fullName>
    </submittedName>
</protein>
<proteinExistence type="predicted"/>
<dbReference type="AlphaFoldDB" id="A0A8E2DNK8"/>
<dbReference type="EMBL" id="KV722409">
    <property type="protein sequence ID" value="OCH90193.1"/>
    <property type="molecule type" value="Genomic_DNA"/>
</dbReference>
<dbReference type="Proteomes" id="UP000250043">
    <property type="component" value="Unassembled WGS sequence"/>
</dbReference>
<feature type="compositionally biased region" description="Basic and acidic residues" evidence="1">
    <location>
        <begin position="165"/>
        <end position="177"/>
    </location>
</feature>